<evidence type="ECO:0000313" key="2">
    <source>
        <dbReference type="EMBL" id="KAK3537851.1"/>
    </source>
</evidence>
<name>A0AAE0V6W7_9TELE</name>
<accession>A0AAE0V6W7</accession>
<keyword evidence="3" id="KW-1185">Reference proteome</keyword>
<sequence>REFRAVFLRAVYIPPEADHVSALGILHNVISRQETAHPDAVFIMAASAFNTVIPHRLSEKLLTLGLAPSLCNWVLNFLTDRPQSVRVGNWTSGIRTVSTGTPQGCVLSPLLYTLFTYDCVASQTNTKIIMFAGDTTVIGLITGGEETSYRTEVAGLIAWCRENNLSLNTDKTKEMIIDPRRKRKEQDTPIYLGETEVERVKTFKFL</sequence>
<dbReference type="PROSITE" id="PS50878">
    <property type="entry name" value="RT_POL"/>
    <property type="match status" value="1"/>
</dbReference>
<dbReference type="EMBL" id="JAUCMX010000008">
    <property type="protein sequence ID" value="KAK3537851.1"/>
    <property type="molecule type" value="Genomic_DNA"/>
</dbReference>
<dbReference type="AlphaFoldDB" id="A0AAE0V6W7"/>
<feature type="domain" description="Reverse transcriptase" evidence="1">
    <location>
        <begin position="1"/>
        <end position="196"/>
    </location>
</feature>
<proteinExistence type="predicted"/>
<dbReference type="Pfam" id="PF00078">
    <property type="entry name" value="RVT_1"/>
    <property type="match status" value="1"/>
</dbReference>
<protein>
    <recommendedName>
        <fullName evidence="1">Reverse transcriptase domain-containing protein</fullName>
    </recommendedName>
</protein>
<reference evidence="2" key="1">
    <citation type="submission" date="2023-06" db="EMBL/GenBank/DDBJ databases">
        <title>Male Hemibagrus guttatus genome.</title>
        <authorList>
            <person name="Bian C."/>
        </authorList>
    </citation>
    <scope>NUCLEOTIDE SEQUENCE</scope>
    <source>
        <strain evidence="2">Male_cb2023</strain>
        <tissue evidence="2">Muscle</tissue>
    </source>
</reference>
<evidence type="ECO:0000313" key="3">
    <source>
        <dbReference type="Proteomes" id="UP001274896"/>
    </source>
</evidence>
<gene>
    <name evidence="2" type="ORF">QTP70_019845</name>
</gene>
<organism evidence="2 3">
    <name type="scientific">Hemibagrus guttatus</name>
    <dbReference type="NCBI Taxonomy" id="175788"/>
    <lineage>
        <taxon>Eukaryota</taxon>
        <taxon>Metazoa</taxon>
        <taxon>Chordata</taxon>
        <taxon>Craniata</taxon>
        <taxon>Vertebrata</taxon>
        <taxon>Euteleostomi</taxon>
        <taxon>Actinopterygii</taxon>
        <taxon>Neopterygii</taxon>
        <taxon>Teleostei</taxon>
        <taxon>Ostariophysi</taxon>
        <taxon>Siluriformes</taxon>
        <taxon>Bagridae</taxon>
        <taxon>Hemibagrus</taxon>
    </lineage>
</organism>
<dbReference type="InterPro" id="IPR000477">
    <property type="entry name" value="RT_dom"/>
</dbReference>
<dbReference type="InterPro" id="IPR043502">
    <property type="entry name" value="DNA/RNA_pol_sf"/>
</dbReference>
<dbReference type="SUPFAM" id="SSF56672">
    <property type="entry name" value="DNA/RNA polymerases"/>
    <property type="match status" value="1"/>
</dbReference>
<evidence type="ECO:0000259" key="1">
    <source>
        <dbReference type="PROSITE" id="PS50878"/>
    </source>
</evidence>
<feature type="non-terminal residue" evidence="2">
    <location>
        <position position="206"/>
    </location>
</feature>
<comment type="caution">
    <text evidence="2">The sequence shown here is derived from an EMBL/GenBank/DDBJ whole genome shotgun (WGS) entry which is preliminary data.</text>
</comment>
<dbReference type="Proteomes" id="UP001274896">
    <property type="component" value="Unassembled WGS sequence"/>
</dbReference>
<dbReference type="PANTHER" id="PTHR33332">
    <property type="entry name" value="REVERSE TRANSCRIPTASE DOMAIN-CONTAINING PROTEIN"/>
    <property type="match status" value="1"/>
</dbReference>